<reference evidence="3 4" key="1">
    <citation type="submission" date="2017-10" db="EMBL/GenBank/DDBJ databases">
        <title>Massilia psychrophilum sp. nov., a novel purple-pigmented bacterium isolated from Tianshan glacier, Xinjiang Municipality, China.</title>
        <authorList>
            <person name="Wang H."/>
        </authorList>
    </citation>
    <scope>NUCLEOTIDE SEQUENCE [LARGE SCALE GENOMIC DNA]</scope>
    <source>
        <strain evidence="3 4">JCM 30074</strain>
    </source>
</reference>
<proteinExistence type="predicted"/>
<gene>
    <name evidence="3" type="ORF">CR105_14225</name>
</gene>
<comment type="caution">
    <text evidence="3">The sequence shown here is derived from an EMBL/GenBank/DDBJ whole genome shotgun (WGS) entry which is preliminary data.</text>
</comment>
<dbReference type="EMBL" id="PDOC01000008">
    <property type="protein sequence ID" value="PIL44381.1"/>
    <property type="molecule type" value="Genomic_DNA"/>
</dbReference>
<evidence type="ECO:0000256" key="2">
    <source>
        <dbReference type="SAM" id="SignalP"/>
    </source>
</evidence>
<dbReference type="InterPro" id="IPR028974">
    <property type="entry name" value="TSP_type-3_rpt"/>
</dbReference>
<protein>
    <recommendedName>
        <fullName evidence="5">BcpO-related WXXGXW repeat protein</fullName>
    </recommendedName>
</protein>
<accession>A0A2G8TE95</accession>
<evidence type="ECO:0008006" key="5">
    <source>
        <dbReference type="Google" id="ProtNLM"/>
    </source>
</evidence>
<dbReference type="Proteomes" id="UP000230390">
    <property type="component" value="Unassembled WGS sequence"/>
</dbReference>
<dbReference type="Pfam" id="PF12779">
    <property type="entry name" value="WXXGXW"/>
    <property type="match status" value="2"/>
</dbReference>
<dbReference type="InterPro" id="IPR024447">
    <property type="entry name" value="YXWGXW_rpt"/>
</dbReference>
<keyword evidence="4" id="KW-1185">Reference proteome</keyword>
<organism evidence="3 4">
    <name type="scientific">Massilia eurypsychrophila</name>
    <dbReference type="NCBI Taxonomy" id="1485217"/>
    <lineage>
        <taxon>Bacteria</taxon>
        <taxon>Pseudomonadati</taxon>
        <taxon>Pseudomonadota</taxon>
        <taxon>Betaproteobacteria</taxon>
        <taxon>Burkholderiales</taxon>
        <taxon>Oxalobacteraceae</taxon>
        <taxon>Telluria group</taxon>
        <taxon>Massilia</taxon>
    </lineage>
</organism>
<keyword evidence="2" id="KW-0732">Signal</keyword>
<feature type="compositionally biased region" description="Polar residues" evidence="1">
    <location>
        <begin position="120"/>
        <end position="133"/>
    </location>
</feature>
<sequence>MKKLLIATLVAGSMGTITLPAAAEVIVVRQGPPALRAERVPEARRGHTWVPGHWEWKRNKHTWVRGTWVRDRRGYVYHQPTWAERDGRWVMTRGNWARGDRDRDGVPNRMDRDKDGDGVRNSQDSRPNNPNRN</sequence>
<dbReference type="AlphaFoldDB" id="A0A2G8TE95"/>
<name>A0A2G8TE95_9BURK</name>
<dbReference type="RefSeq" id="WP_099789458.1">
    <property type="nucleotide sequence ID" value="NZ_JBHLYV010000098.1"/>
</dbReference>
<dbReference type="SUPFAM" id="SSF103647">
    <property type="entry name" value="TSP type-3 repeat"/>
    <property type="match status" value="1"/>
</dbReference>
<feature type="signal peptide" evidence="2">
    <location>
        <begin position="1"/>
        <end position="22"/>
    </location>
</feature>
<dbReference type="Gene3D" id="4.10.1080.10">
    <property type="entry name" value="TSP type-3 repeat"/>
    <property type="match status" value="1"/>
</dbReference>
<dbReference type="GO" id="GO:0005509">
    <property type="term" value="F:calcium ion binding"/>
    <property type="evidence" value="ECO:0007669"/>
    <property type="project" value="InterPro"/>
</dbReference>
<feature type="region of interest" description="Disordered" evidence="1">
    <location>
        <begin position="93"/>
        <end position="133"/>
    </location>
</feature>
<dbReference type="OrthoDB" id="121499at2"/>
<feature type="chain" id="PRO_5013930183" description="BcpO-related WXXGXW repeat protein" evidence="2">
    <location>
        <begin position="23"/>
        <end position="133"/>
    </location>
</feature>
<evidence type="ECO:0000256" key="1">
    <source>
        <dbReference type="SAM" id="MobiDB-lite"/>
    </source>
</evidence>
<feature type="compositionally biased region" description="Basic and acidic residues" evidence="1">
    <location>
        <begin position="98"/>
        <end position="118"/>
    </location>
</feature>
<evidence type="ECO:0000313" key="3">
    <source>
        <dbReference type="EMBL" id="PIL44381.1"/>
    </source>
</evidence>
<evidence type="ECO:0000313" key="4">
    <source>
        <dbReference type="Proteomes" id="UP000230390"/>
    </source>
</evidence>